<evidence type="ECO:0000259" key="1">
    <source>
        <dbReference type="PROSITE" id="PS50983"/>
    </source>
</evidence>
<protein>
    <recommendedName>
        <fullName evidence="1">Fe/B12 periplasmic-binding domain-containing protein</fullName>
    </recommendedName>
</protein>
<organism evidence="2 3">
    <name type="scientific">Triparma laevis f. longispina</name>
    <dbReference type="NCBI Taxonomy" id="1714387"/>
    <lineage>
        <taxon>Eukaryota</taxon>
        <taxon>Sar</taxon>
        <taxon>Stramenopiles</taxon>
        <taxon>Ochrophyta</taxon>
        <taxon>Bolidophyceae</taxon>
        <taxon>Parmales</taxon>
        <taxon>Triparmaceae</taxon>
        <taxon>Triparma</taxon>
    </lineage>
</organism>
<sequence>MSSRKLRIASLLPSATEIVSSLGLTSSLVGITHECDTLPPSSHPLPVLTSTSMQNPHAMTQEQIHEEVWNSVKKGYSLYALDPVKFAKAEPNIILTQSLCEVCALPSSSLNSALPQVTLEPAVISLEPTTLESVLQSINTVAVSCEQYDSDVVERADELIQSLRNDLTKIKDTVQLLAVDKPKVAFLEWNSPIFTGGHWIPEMVTIAGGEYEMCAPGDRSVEWTEEQLHEYDPDVIISGPCGFDEKRAQTDMREIINNSENFKELRAVKNKRLFVADGNSFFARPGPRLIQGTGILAACIHGEAVGAELLKLGLSPNTGYNNFF</sequence>
<accession>A0A9W7C0K5</accession>
<gene>
    <name evidence="2" type="ORF">TrLO_g8460</name>
</gene>
<name>A0A9W7C0K5_9STRA</name>
<dbReference type="InterPro" id="IPR002491">
    <property type="entry name" value="ABC_transptr_periplasmic_BD"/>
</dbReference>
<evidence type="ECO:0000313" key="3">
    <source>
        <dbReference type="Proteomes" id="UP001165122"/>
    </source>
</evidence>
<evidence type="ECO:0000313" key="2">
    <source>
        <dbReference type="EMBL" id="GMI00395.1"/>
    </source>
</evidence>
<dbReference type="SUPFAM" id="SSF53807">
    <property type="entry name" value="Helical backbone' metal receptor"/>
    <property type="match status" value="1"/>
</dbReference>
<keyword evidence="3" id="KW-1185">Reference proteome</keyword>
<dbReference type="Gene3D" id="3.40.50.1980">
    <property type="entry name" value="Nitrogenase molybdenum iron protein domain"/>
    <property type="match status" value="2"/>
</dbReference>
<dbReference type="PANTHER" id="PTHR42860">
    <property type="entry name" value="VITAMIN B12-BINDING PROTEIN"/>
    <property type="match status" value="1"/>
</dbReference>
<dbReference type="PANTHER" id="PTHR42860:SF1">
    <property type="entry name" value="VITAMIN B12-BINDING PROTEIN"/>
    <property type="match status" value="1"/>
</dbReference>
<comment type="caution">
    <text evidence="2">The sequence shown here is derived from an EMBL/GenBank/DDBJ whole genome shotgun (WGS) entry which is preliminary data.</text>
</comment>
<reference evidence="3" key="1">
    <citation type="journal article" date="2023" name="Commun. Biol.">
        <title>Genome analysis of Parmales, the sister group of diatoms, reveals the evolutionary specialization of diatoms from phago-mixotrophs to photoautotrophs.</title>
        <authorList>
            <person name="Ban H."/>
            <person name="Sato S."/>
            <person name="Yoshikawa S."/>
            <person name="Yamada K."/>
            <person name="Nakamura Y."/>
            <person name="Ichinomiya M."/>
            <person name="Sato N."/>
            <person name="Blanc-Mathieu R."/>
            <person name="Endo H."/>
            <person name="Kuwata A."/>
            <person name="Ogata H."/>
        </authorList>
    </citation>
    <scope>NUCLEOTIDE SEQUENCE [LARGE SCALE GENOMIC DNA]</scope>
    <source>
        <strain evidence="3">NIES 3700</strain>
    </source>
</reference>
<dbReference type="Pfam" id="PF01497">
    <property type="entry name" value="Peripla_BP_2"/>
    <property type="match status" value="1"/>
</dbReference>
<dbReference type="OrthoDB" id="274765at2759"/>
<dbReference type="EMBL" id="BRXW01000022">
    <property type="protein sequence ID" value="GMI00395.1"/>
    <property type="molecule type" value="Genomic_DNA"/>
</dbReference>
<proteinExistence type="predicted"/>
<feature type="domain" description="Fe/B12 periplasmic-binding" evidence="1">
    <location>
        <begin position="7"/>
        <end position="304"/>
    </location>
</feature>
<dbReference type="AlphaFoldDB" id="A0A9W7C0K5"/>
<dbReference type="InterPro" id="IPR051030">
    <property type="entry name" value="Vitamin_B12-ABC_binding"/>
</dbReference>
<dbReference type="PROSITE" id="PS50983">
    <property type="entry name" value="FE_B12_PBP"/>
    <property type="match status" value="1"/>
</dbReference>
<dbReference type="Proteomes" id="UP001165122">
    <property type="component" value="Unassembled WGS sequence"/>
</dbReference>